<feature type="transmembrane region" description="Helical" evidence="6">
    <location>
        <begin position="194"/>
        <end position="216"/>
    </location>
</feature>
<keyword evidence="8" id="KW-1185">Reference proteome</keyword>
<feature type="transmembrane region" description="Helical" evidence="6">
    <location>
        <begin position="51"/>
        <end position="73"/>
    </location>
</feature>
<dbReference type="STRING" id="1193682.BJP25_17710"/>
<dbReference type="Proteomes" id="UP000186040">
    <property type="component" value="Unassembled WGS sequence"/>
</dbReference>
<keyword evidence="2" id="KW-0813">Transport</keyword>
<evidence type="ECO:0000256" key="2">
    <source>
        <dbReference type="ARBA" id="ARBA00022448"/>
    </source>
</evidence>
<dbReference type="Pfam" id="PF01566">
    <property type="entry name" value="Nramp"/>
    <property type="match status" value="1"/>
</dbReference>
<feature type="transmembrane region" description="Helical" evidence="6">
    <location>
        <begin position="20"/>
        <end position="39"/>
    </location>
</feature>
<dbReference type="GO" id="GO:0005384">
    <property type="term" value="F:manganese ion transmembrane transporter activity"/>
    <property type="evidence" value="ECO:0007669"/>
    <property type="project" value="TreeGrafter"/>
</dbReference>
<accession>A0A1Q9LMP6</accession>
<dbReference type="PRINTS" id="PR00447">
    <property type="entry name" value="NATRESASSCMP"/>
</dbReference>
<dbReference type="NCBIfam" id="TIGR01197">
    <property type="entry name" value="nramp"/>
    <property type="match status" value="1"/>
</dbReference>
<evidence type="ECO:0000256" key="5">
    <source>
        <dbReference type="ARBA" id="ARBA00023136"/>
    </source>
</evidence>
<keyword evidence="5 6" id="KW-0472">Membrane</keyword>
<keyword evidence="3 6" id="KW-0812">Transmembrane</keyword>
<dbReference type="InterPro" id="IPR001046">
    <property type="entry name" value="NRAMP_fam"/>
</dbReference>
<evidence type="ECO:0000256" key="4">
    <source>
        <dbReference type="ARBA" id="ARBA00022989"/>
    </source>
</evidence>
<comment type="subcellular location">
    <subcellularLocation>
        <location evidence="1">Membrane</location>
        <topology evidence="1">Multi-pass membrane protein</topology>
    </subcellularLocation>
</comment>
<feature type="transmembrane region" description="Helical" evidence="6">
    <location>
        <begin position="282"/>
        <end position="305"/>
    </location>
</feature>
<dbReference type="PANTHER" id="PTHR11706">
    <property type="entry name" value="SOLUTE CARRIER PROTEIN FAMILY 11 MEMBER"/>
    <property type="match status" value="1"/>
</dbReference>
<dbReference type="RefSeq" id="WP_075975014.1">
    <property type="nucleotide sequence ID" value="NZ_MKQR01000011.1"/>
</dbReference>
<evidence type="ECO:0000256" key="6">
    <source>
        <dbReference type="SAM" id="Phobius"/>
    </source>
</evidence>
<organism evidence="7 8">
    <name type="scientific">Actinokineospora bangkokensis</name>
    <dbReference type="NCBI Taxonomy" id="1193682"/>
    <lineage>
        <taxon>Bacteria</taxon>
        <taxon>Bacillati</taxon>
        <taxon>Actinomycetota</taxon>
        <taxon>Actinomycetes</taxon>
        <taxon>Pseudonocardiales</taxon>
        <taxon>Pseudonocardiaceae</taxon>
        <taxon>Actinokineospora</taxon>
    </lineage>
</organism>
<dbReference type="GO" id="GO:0015086">
    <property type="term" value="F:cadmium ion transmembrane transporter activity"/>
    <property type="evidence" value="ECO:0007669"/>
    <property type="project" value="TreeGrafter"/>
</dbReference>
<evidence type="ECO:0000313" key="8">
    <source>
        <dbReference type="Proteomes" id="UP000186040"/>
    </source>
</evidence>
<evidence type="ECO:0000256" key="1">
    <source>
        <dbReference type="ARBA" id="ARBA00004141"/>
    </source>
</evidence>
<dbReference type="NCBIfam" id="NF001923">
    <property type="entry name" value="PRK00701.1"/>
    <property type="match status" value="1"/>
</dbReference>
<keyword evidence="4 6" id="KW-1133">Transmembrane helix</keyword>
<dbReference type="PANTHER" id="PTHR11706:SF33">
    <property type="entry name" value="NATURAL RESISTANCE-ASSOCIATED MACROPHAGE PROTEIN 2"/>
    <property type="match status" value="1"/>
</dbReference>
<dbReference type="EMBL" id="MKQR01000011">
    <property type="protein sequence ID" value="OLR93312.1"/>
    <property type="molecule type" value="Genomic_DNA"/>
</dbReference>
<evidence type="ECO:0000313" key="7">
    <source>
        <dbReference type="EMBL" id="OLR93312.1"/>
    </source>
</evidence>
<comment type="caution">
    <text evidence="7">The sequence shown here is derived from an EMBL/GenBank/DDBJ whole genome shotgun (WGS) entry which is preliminary data.</text>
</comment>
<gene>
    <name evidence="7" type="ORF">BJP25_17710</name>
</gene>
<feature type="transmembrane region" description="Helical" evidence="6">
    <location>
        <begin position="349"/>
        <end position="370"/>
    </location>
</feature>
<dbReference type="AlphaFoldDB" id="A0A1Q9LMP6"/>
<feature type="transmembrane region" description="Helical" evidence="6">
    <location>
        <begin position="125"/>
        <end position="149"/>
    </location>
</feature>
<feature type="transmembrane region" description="Helical" evidence="6">
    <location>
        <begin position="325"/>
        <end position="343"/>
    </location>
</feature>
<dbReference type="GO" id="GO:0034755">
    <property type="term" value="P:iron ion transmembrane transport"/>
    <property type="evidence" value="ECO:0007669"/>
    <property type="project" value="TreeGrafter"/>
</dbReference>
<name>A0A1Q9LMP6_9PSEU</name>
<reference evidence="7 8" key="1">
    <citation type="submission" date="2016-10" db="EMBL/GenBank/DDBJ databases">
        <title>The Draft Genome Sequence of Actinokineospora bangkokensis 44EHWT reveals the biosynthetic pathway of antifungal compounds Thailandins with unusual extender unit butylmalonyl-CoA.</title>
        <authorList>
            <person name="Greule A."/>
            <person name="Intra B."/>
            <person name="Flemming S."/>
            <person name="Rommel M.G."/>
            <person name="Panbangred W."/>
            <person name="Bechthold A."/>
        </authorList>
    </citation>
    <scope>NUCLEOTIDE SEQUENCE [LARGE SCALE GENOMIC DNA]</scope>
    <source>
        <strain evidence="7 8">44EHW</strain>
    </source>
</reference>
<dbReference type="GO" id="GO:0005886">
    <property type="term" value="C:plasma membrane"/>
    <property type="evidence" value="ECO:0007669"/>
    <property type="project" value="TreeGrafter"/>
</dbReference>
<evidence type="ECO:0000256" key="3">
    <source>
        <dbReference type="ARBA" id="ARBA00022692"/>
    </source>
</evidence>
<proteinExistence type="predicted"/>
<feature type="transmembrane region" description="Helical" evidence="6">
    <location>
        <begin position="156"/>
        <end position="174"/>
    </location>
</feature>
<feature type="transmembrane region" description="Helical" evidence="6">
    <location>
        <begin position="237"/>
        <end position="262"/>
    </location>
</feature>
<protein>
    <submittedName>
        <fullName evidence="7">Divalent metal cation transporter</fullName>
    </submittedName>
</protein>
<sequence>MVDSALPAALPVRPLARLRSTAALLGPAFVVAVAYVDPGNFATNTAGGARYGYLLLWVVVAASATAVFVQYLAAKLGTATGRTLPELCRENYPRPVTLLLWGQAEVVTAATDLAEFVGAAIALNLLFGIPTVPAALITALVSLVVLAVAPAGRRRFEVVVVTLLAVVLAGFLYQTTRLGPLDGVGAGLVPTFDGADSVLLATGMLGATVMPHAIYLHSALARRDNGAAPRTRLRACLVDLLIALGVAGLVNVSMLLVAAASLHGTDLPAESLADVHAGLGATLGTGAGVAFGLALLASGLAASSVGTYAGEVVMAGFLRRRLTPLVRRAATMAPALVVLVLGVDPTQALVLSQVVLSFGIPFALVPVVLLGRRRDVMGALVNRRATTAAGWVVALVISGLNVFLIGQTLFG</sequence>
<dbReference type="NCBIfam" id="NF037982">
    <property type="entry name" value="Nramp_1"/>
    <property type="match status" value="1"/>
</dbReference>
<feature type="transmembrane region" description="Helical" evidence="6">
    <location>
        <begin position="391"/>
        <end position="410"/>
    </location>
</feature>
<dbReference type="OrthoDB" id="9787548at2"/>